<sequence length="140" mass="14699">MKQFETLLTGQAANAEAFGLPAIGPEGVPGSAARKVLLQWITTTIMKTALDNKGVSVSDADRKAVETNFSTGPSSEIWKKLAPELQSFVLDSQTLPTAVQATFGDGANTALGQTAASAHISIDSRYGMWDTTSGQVVPSR</sequence>
<reference evidence="1" key="1">
    <citation type="submission" date="2020-05" db="EMBL/GenBank/DDBJ databases">
        <authorList>
            <person name="Chiriac C."/>
            <person name="Salcher M."/>
            <person name="Ghai R."/>
            <person name="Kavagutti S V."/>
        </authorList>
    </citation>
    <scope>NUCLEOTIDE SEQUENCE</scope>
</reference>
<evidence type="ECO:0000313" key="1">
    <source>
        <dbReference type="EMBL" id="CAB4688755.1"/>
    </source>
</evidence>
<accession>A0A6J6NVL5</accession>
<dbReference type="EMBL" id="CAEZXM010000094">
    <property type="protein sequence ID" value="CAB4688755.1"/>
    <property type="molecule type" value="Genomic_DNA"/>
</dbReference>
<name>A0A6J6NVL5_9ZZZZ</name>
<proteinExistence type="predicted"/>
<gene>
    <name evidence="1" type="ORF">UFOPK2366_00627</name>
</gene>
<dbReference type="AlphaFoldDB" id="A0A6J6NVL5"/>
<organism evidence="1">
    <name type="scientific">freshwater metagenome</name>
    <dbReference type="NCBI Taxonomy" id="449393"/>
    <lineage>
        <taxon>unclassified sequences</taxon>
        <taxon>metagenomes</taxon>
        <taxon>ecological metagenomes</taxon>
    </lineage>
</organism>
<protein>
    <submittedName>
        <fullName evidence="1">Unannotated protein</fullName>
    </submittedName>
</protein>